<keyword evidence="2" id="KW-1185">Reference proteome</keyword>
<dbReference type="GeneID" id="59052649"/>
<accession>A0A0P1ANR7</accession>
<reference evidence="2" key="1">
    <citation type="submission" date="2014-09" db="EMBL/GenBank/DDBJ databases">
        <authorList>
            <person name="Sharma Rahul"/>
            <person name="Thines Marco"/>
        </authorList>
    </citation>
    <scope>NUCLEOTIDE SEQUENCE [LARGE SCALE GENOMIC DNA]</scope>
</reference>
<proteinExistence type="predicted"/>
<dbReference type="AlphaFoldDB" id="A0A0P1ANR7"/>
<evidence type="ECO:0000313" key="1">
    <source>
        <dbReference type="EMBL" id="CEG42786.1"/>
    </source>
</evidence>
<dbReference type="EMBL" id="CCYD01000645">
    <property type="protein sequence ID" value="CEG42786.1"/>
    <property type="molecule type" value="Genomic_DNA"/>
</dbReference>
<sequence>MHKQKMSRAISIATKYNDSSLTPIKYASQEVYVYKPRLLKHQNVLTRKAASENYADVMELELAQHAWFASLSDY</sequence>
<organism evidence="1 2">
    <name type="scientific">Plasmopara halstedii</name>
    <name type="common">Downy mildew of sunflower</name>
    <dbReference type="NCBI Taxonomy" id="4781"/>
    <lineage>
        <taxon>Eukaryota</taxon>
        <taxon>Sar</taxon>
        <taxon>Stramenopiles</taxon>
        <taxon>Oomycota</taxon>
        <taxon>Peronosporomycetes</taxon>
        <taxon>Peronosporales</taxon>
        <taxon>Peronosporaceae</taxon>
        <taxon>Plasmopara</taxon>
    </lineage>
</organism>
<protein>
    <submittedName>
        <fullName evidence="1">Uncharacterized protein</fullName>
    </submittedName>
</protein>
<dbReference type="Proteomes" id="UP000054928">
    <property type="component" value="Unassembled WGS sequence"/>
</dbReference>
<evidence type="ECO:0000313" key="2">
    <source>
        <dbReference type="Proteomes" id="UP000054928"/>
    </source>
</evidence>
<name>A0A0P1ANR7_PLAHL</name>
<dbReference type="RefSeq" id="XP_036263237.1">
    <property type="nucleotide sequence ID" value="XM_036407543.1"/>
</dbReference>